<protein>
    <submittedName>
        <fullName evidence="3">Mediator complex subunit 10</fullName>
    </submittedName>
</protein>
<evidence type="ECO:0000313" key="1">
    <source>
        <dbReference type="EMBL" id="VDN98390.1"/>
    </source>
</evidence>
<dbReference type="EMBL" id="UZAE01001249">
    <property type="protein sequence ID" value="VDN98390.1"/>
    <property type="molecule type" value="Genomic_DNA"/>
</dbReference>
<proteinExistence type="predicted"/>
<dbReference type="Proteomes" id="UP000278807">
    <property type="component" value="Unassembled WGS sequence"/>
</dbReference>
<evidence type="ECO:0000313" key="2">
    <source>
        <dbReference type="Proteomes" id="UP000278807"/>
    </source>
</evidence>
<dbReference type="WBParaSite" id="HNAJ_0000253201-mRNA-1">
    <property type="protein sequence ID" value="HNAJ_0000253201-mRNA-1"/>
    <property type="gene ID" value="HNAJ_0000253201"/>
</dbReference>
<evidence type="ECO:0000313" key="3">
    <source>
        <dbReference type="WBParaSite" id="HNAJ_0000253201-mRNA-1"/>
    </source>
</evidence>
<reference evidence="3" key="1">
    <citation type="submission" date="2017-02" db="UniProtKB">
        <authorList>
            <consortium name="WormBaseParasite"/>
        </authorList>
    </citation>
    <scope>IDENTIFICATION</scope>
</reference>
<keyword evidence="2" id="KW-1185">Reference proteome</keyword>
<gene>
    <name evidence="1" type="ORF">HNAJ_LOCUS2531</name>
</gene>
<dbReference type="AlphaFoldDB" id="A0A0R3T644"/>
<sequence length="116" mass="13056">MSHPVDLQTVHLEYSSLAAVVKKKVRTFEAVLAAAGEDENAISDTQYNAMLSDVFELLDRGQILRYQLVNLYTTSKDPAFLNNYGKTVDGLNMMTERLMHFLDDLNARCPSKINIS</sequence>
<reference evidence="1 2" key="2">
    <citation type="submission" date="2018-11" db="EMBL/GenBank/DDBJ databases">
        <authorList>
            <consortium name="Pathogen Informatics"/>
        </authorList>
    </citation>
    <scope>NUCLEOTIDE SEQUENCE [LARGE SCALE GENOMIC DNA]</scope>
</reference>
<name>A0A0R3T644_RODNA</name>
<accession>A0A0R3T644</accession>
<organism evidence="3">
    <name type="scientific">Rodentolepis nana</name>
    <name type="common">Dwarf tapeworm</name>
    <name type="synonym">Hymenolepis nana</name>
    <dbReference type="NCBI Taxonomy" id="102285"/>
    <lineage>
        <taxon>Eukaryota</taxon>
        <taxon>Metazoa</taxon>
        <taxon>Spiralia</taxon>
        <taxon>Lophotrochozoa</taxon>
        <taxon>Platyhelminthes</taxon>
        <taxon>Cestoda</taxon>
        <taxon>Eucestoda</taxon>
        <taxon>Cyclophyllidea</taxon>
        <taxon>Hymenolepididae</taxon>
        <taxon>Rodentolepis</taxon>
    </lineage>
</organism>